<sequence length="257" mass="26946">MVMMQSELSWADNITTIAVGFSGSQGGGELLVLAGNEGRVFTADTDAMLADMANMVLNETLDVICEECKNYGDVVVIADDSDSTKRINAEGTAIVYSPSLRELLVSLVDFLNLGNSRLGITLFSSSTRIIANITDDANVLLDAIDNIEPEFRGTRPDLAFQSARAQLAADLRPGATRFIVYLVDGQSDDLTALQTQAALAAQEGIVVVAIGFSEAAPPSEVDDAATSSGTAIMVSSDSDLPGLLSNITAITCQGGCR</sequence>
<evidence type="ECO:0000259" key="1">
    <source>
        <dbReference type="PROSITE" id="PS50234"/>
    </source>
</evidence>
<dbReference type="SMART" id="SM00327">
    <property type="entry name" value="VWA"/>
    <property type="match status" value="1"/>
</dbReference>
<dbReference type="EMBL" id="JACVVK020000050">
    <property type="protein sequence ID" value="KAK7498614.1"/>
    <property type="molecule type" value="Genomic_DNA"/>
</dbReference>
<gene>
    <name evidence="2" type="ORF">BaRGS_00010274</name>
</gene>
<dbReference type="InterPro" id="IPR036465">
    <property type="entry name" value="vWFA_dom_sf"/>
</dbReference>
<protein>
    <recommendedName>
        <fullName evidence="1">VWFA domain-containing protein</fullName>
    </recommendedName>
</protein>
<dbReference type="PROSITE" id="PS50234">
    <property type="entry name" value="VWFA"/>
    <property type="match status" value="1"/>
</dbReference>
<feature type="domain" description="VWFA" evidence="1">
    <location>
        <begin position="73"/>
        <end position="247"/>
    </location>
</feature>
<evidence type="ECO:0000313" key="3">
    <source>
        <dbReference type="Proteomes" id="UP001519460"/>
    </source>
</evidence>
<name>A0ABD0LG95_9CAEN</name>
<dbReference type="InterPro" id="IPR050525">
    <property type="entry name" value="ECM_Assembly_Org"/>
</dbReference>
<evidence type="ECO:0000313" key="2">
    <source>
        <dbReference type="EMBL" id="KAK7498614.1"/>
    </source>
</evidence>
<dbReference type="Pfam" id="PF00092">
    <property type="entry name" value="VWA"/>
    <property type="match status" value="1"/>
</dbReference>
<dbReference type="Proteomes" id="UP001519460">
    <property type="component" value="Unassembled WGS sequence"/>
</dbReference>
<dbReference type="SUPFAM" id="SSF53300">
    <property type="entry name" value="vWA-like"/>
    <property type="match status" value="1"/>
</dbReference>
<dbReference type="InterPro" id="IPR002035">
    <property type="entry name" value="VWF_A"/>
</dbReference>
<keyword evidence="3" id="KW-1185">Reference proteome</keyword>
<dbReference type="Gene3D" id="3.40.50.410">
    <property type="entry name" value="von Willebrand factor, type A domain"/>
    <property type="match status" value="1"/>
</dbReference>
<dbReference type="AlphaFoldDB" id="A0ABD0LG95"/>
<organism evidence="2 3">
    <name type="scientific">Batillaria attramentaria</name>
    <dbReference type="NCBI Taxonomy" id="370345"/>
    <lineage>
        <taxon>Eukaryota</taxon>
        <taxon>Metazoa</taxon>
        <taxon>Spiralia</taxon>
        <taxon>Lophotrochozoa</taxon>
        <taxon>Mollusca</taxon>
        <taxon>Gastropoda</taxon>
        <taxon>Caenogastropoda</taxon>
        <taxon>Sorbeoconcha</taxon>
        <taxon>Cerithioidea</taxon>
        <taxon>Batillariidae</taxon>
        <taxon>Batillaria</taxon>
    </lineage>
</organism>
<dbReference type="PANTHER" id="PTHR24020">
    <property type="entry name" value="COLLAGEN ALPHA"/>
    <property type="match status" value="1"/>
</dbReference>
<accession>A0ABD0LG95</accession>
<reference evidence="2 3" key="1">
    <citation type="journal article" date="2023" name="Sci. Data">
        <title>Genome assembly of the Korean intertidal mud-creeper Batillaria attramentaria.</title>
        <authorList>
            <person name="Patra A.K."/>
            <person name="Ho P.T."/>
            <person name="Jun S."/>
            <person name="Lee S.J."/>
            <person name="Kim Y."/>
            <person name="Won Y.J."/>
        </authorList>
    </citation>
    <scope>NUCLEOTIDE SEQUENCE [LARGE SCALE GENOMIC DNA]</scope>
    <source>
        <strain evidence="2">Wonlab-2016</strain>
    </source>
</reference>
<comment type="caution">
    <text evidence="2">The sequence shown here is derived from an EMBL/GenBank/DDBJ whole genome shotgun (WGS) entry which is preliminary data.</text>
</comment>
<proteinExistence type="predicted"/>